<reference evidence="1 2" key="1">
    <citation type="submission" date="2020-08" db="EMBL/GenBank/DDBJ databases">
        <title>Genomic Encyclopedia of Type Strains, Phase IV (KMG-IV): sequencing the most valuable type-strain genomes for metagenomic binning, comparative biology and taxonomic classification.</title>
        <authorList>
            <person name="Goeker M."/>
        </authorList>
    </citation>
    <scope>NUCLEOTIDE SEQUENCE [LARGE SCALE GENOMIC DNA]</scope>
    <source>
        <strain evidence="1 2">DSM 103733</strain>
    </source>
</reference>
<gene>
    <name evidence="1" type="ORF">HNQ77_003648</name>
</gene>
<dbReference type="Proteomes" id="UP000538666">
    <property type="component" value="Unassembled WGS sequence"/>
</dbReference>
<dbReference type="EMBL" id="JACHEK010000007">
    <property type="protein sequence ID" value="MBB6145687.1"/>
    <property type="molecule type" value="Genomic_DNA"/>
</dbReference>
<protein>
    <recommendedName>
        <fullName evidence="3">Methyltransferase</fullName>
    </recommendedName>
</protein>
<accession>A0A841JZ66</accession>
<evidence type="ECO:0000313" key="1">
    <source>
        <dbReference type="EMBL" id="MBB6145687.1"/>
    </source>
</evidence>
<dbReference type="AlphaFoldDB" id="A0A841JZ66"/>
<evidence type="ECO:0000313" key="2">
    <source>
        <dbReference type="Proteomes" id="UP000538666"/>
    </source>
</evidence>
<proteinExistence type="predicted"/>
<keyword evidence="2" id="KW-1185">Reference proteome</keyword>
<sequence>MAQSLDEIQSIELTLWERLSEQDWLANLANKLSELRWLLPKFPAHDREFREAGSVLELGAGEGWSSCVVKHLYP</sequence>
<name>A0A841JZ66_9BACT</name>
<organism evidence="1 2">
    <name type="scientific">Silvibacterium bohemicum</name>
    <dbReference type="NCBI Taxonomy" id="1577686"/>
    <lineage>
        <taxon>Bacteria</taxon>
        <taxon>Pseudomonadati</taxon>
        <taxon>Acidobacteriota</taxon>
        <taxon>Terriglobia</taxon>
        <taxon>Terriglobales</taxon>
        <taxon>Acidobacteriaceae</taxon>
        <taxon>Silvibacterium</taxon>
    </lineage>
</organism>
<evidence type="ECO:0008006" key="3">
    <source>
        <dbReference type="Google" id="ProtNLM"/>
    </source>
</evidence>
<comment type="caution">
    <text evidence="1">The sequence shown here is derived from an EMBL/GenBank/DDBJ whole genome shotgun (WGS) entry which is preliminary data.</text>
</comment>